<keyword evidence="5" id="KW-1185">Reference proteome</keyword>
<dbReference type="AlphaFoldDB" id="A0A6L5YFT8"/>
<keyword evidence="1 2" id="KW-0732">Signal</keyword>
<feature type="signal peptide" evidence="2">
    <location>
        <begin position="1"/>
        <end position="25"/>
    </location>
</feature>
<evidence type="ECO:0000259" key="3">
    <source>
        <dbReference type="SMART" id="SM00062"/>
    </source>
</evidence>
<sequence length="278" mass="31493">MKKTLVSVLFVMLFSVLGASAEAFAAGNGAEERVIRVATPGNYAPFTMYEELTQEWSGFEIELWRTIGEKTGYRIQFVHIDTPAAFAEVDLGRADTVAKQISITPARRQKYEFTQPFFFSPYCLTVREDNNEITSWKDMEGKTLALREGSAMKEFVAALDPDNKVKKAIYESGNSALHETAMGRVDAYPFAYLILPYRLKKNPELKLKSVDVDNPIYTEVNAYPFPRTERGQALLKLTDGVLTEMIADGSYSELCKKWFGLDVMETKPAKEYRQKRAQ</sequence>
<dbReference type="SUPFAM" id="SSF53850">
    <property type="entry name" value="Periplasmic binding protein-like II"/>
    <property type="match status" value="1"/>
</dbReference>
<evidence type="ECO:0000313" key="4">
    <source>
        <dbReference type="EMBL" id="MST56557.1"/>
    </source>
</evidence>
<evidence type="ECO:0000313" key="5">
    <source>
        <dbReference type="Proteomes" id="UP000473699"/>
    </source>
</evidence>
<evidence type="ECO:0000256" key="2">
    <source>
        <dbReference type="SAM" id="SignalP"/>
    </source>
</evidence>
<dbReference type="Pfam" id="PF00497">
    <property type="entry name" value="SBP_bac_3"/>
    <property type="match status" value="1"/>
</dbReference>
<dbReference type="RefSeq" id="WP_326830939.1">
    <property type="nucleotide sequence ID" value="NZ_VUNH01000013.1"/>
</dbReference>
<comment type="caution">
    <text evidence="4">The sequence shown here is derived from an EMBL/GenBank/DDBJ whole genome shotgun (WGS) entry which is preliminary data.</text>
</comment>
<organism evidence="4 5">
    <name type="scientific">Pyramidobacter porci</name>
    <dbReference type="NCBI Taxonomy" id="2605789"/>
    <lineage>
        <taxon>Bacteria</taxon>
        <taxon>Thermotogati</taxon>
        <taxon>Synergistota</taxon>
        <taxon>Synergistia</taxon>
        <taxon>Synergistales</taxon>
        <taxon>Dethiosulfovibrionaceae</taxon>
        <taxon>Pyramidobacter</taxon>
    </lineage>
</organism>
<feature type="domain" description="Solute-binding protein family 3/N-terminal" evidence="3">
    <location>
        <begin position="34"/>
        <end position="262"/>
    </location>
</feature>
<dbReference type="PANTHER" id="PTHR35936:SF19">
    <property type="entry name" value="AMINO-ACID-BINDING PROTEIN YXEM-RELATED"/>
    <property type="match status" value="1"/>
</dbReference>
<dbReference type="InterPro" id="IPR001638">
    <property type="entry name" value="Solute-binding_3/MltF_N"/>
</dbReference>
<dbReference type="SMART" id="SM00062">
    <property type="entry name" value="PBPb"/>
    <property type="match status" value="1"/>
</dbReference>
<protein>
    <submittedName>
        <fullName evidence="4">Transporter substrate-binding domain-containing protein</fullName>
    </submittedName>
</protein>
<dbReference type="Proteomes" id="UP000473699">
    <property type="component" value="Unassembled WGS sequence"/>
</dbReference>
<dbReference type="EMBL" id="VUNH01000013">
    <property type="protein sequence ID" value="MST56557.1"/>
    <property type="molecule type" value="Genomic_DNA"/>
</dbReference>
<feature type="chain" id="PRO_5026984072" evidence="2">
    <location>
        <begin position="26"/>
        <end position="278"/>
    </location>
</feature>
<dbReference type="PANTHER" id="PTHR35936">
    <property type="entry name" value="MEMBRANE-BOUND LYTIC MUREIN TRANSGLYCOSYLASE F"/>
    <property type="match status" value="1"/>
</dbReference>
<reference evidence="4 5" key="1">
    <citation type="submission" date="2019-08" db="EMBL/GenBank/DDBJ databases">
        <title>In-depth cultivation of the pig gut microbiome towards novel bacterial diversity and tailored functional studies.</title>
        <authorList>
            <person name="Wylensek D."/>
            <person name="Hitch T.C.A."/>
            <person name="Clavel T."/>
        </authorList>
    </citation>
    <scope>NUCLEOTIDE SEQUENCE [LARGE SCALE GENOMIC DNA]</scope>
    <source>
        <strain evidence="4 5">SM-530-WT-4B</strain>
    </source>
</reference>
<dbReference type="Gene3D" id="3.40.190.10">
    <property type="entry name" value="Periplasmic binding protein-like II"/>
    <property type="match status" value="2"/>
</dbReference>
<name>A0A6L5YFT8_9BACT</name>
<accession>A0A6L5YFT8</accession>
<evidence type="ECO:0000256" key="1">
    <source>
        <dbReference type="ARBA" id="ARBA00022729"/>
    </source>
</evidence>
<gene>
    <name evidence="4" type="ORF">FYJ74_11020</name>
</gene>
<proteinExistence type="predicted"/>